<dbReference type="OrthoDB" id="9782003at2"/>
<feature type="transmembrane region" description="Helical" evidence="11">
    <location>
        <begin position="361"/>
        <end position="381"/>
    </location>
</feature>
<dbReference type="Gene3D" id="2.30.42.10">
    <property type="match status" value="1"/>
</dbReference>
<gene>
    <name evidence="13" type="ORF">EV190_103253</name>
</gene>
<keyword evidence="6" id="KW-0378">Hydrolase</keyword>
<dbReference type="AlphaFoldDB" id="A0A4R6V4L4"/>
<dbReference type="GO" id="GO:0016020">
    <property type="term" value="C:membrane"/>
    <property type="evidence" value="ECO:0007669"/>
    <property type="project" value="UniProtKB-SubCell"/>
</dbReference>
<dbReference type="CDD" id="cd06163">
    <property type="entry name" value="S2P-M50_PDZ_RseP-like"/>
    <property type="match status" value="1"/>
</dbReference>
<evidence type="ECO:0000256" key="9">
    <source>
        <dbReference type="ARBA" id="ARBA00023049"/>
    </source>
</evidence>
<keyword evidence="8 11" id="KW-1133">Transmembrane helix</keyword>
<evidence type="ECO:0000256" key="1">
    <source>
        <dbReference type="ARBA" id="ARBA00001947"/>
    </source>
</evidence>
<feature type="transmembrane region" description="Helical" evidence="11">
    <location>
        <begin position="423"/>
        <end position="444"/>
    </location>
</feature>
<feature type="transmembrane region" description="Helical" evidence="11">
    <location>
        <begin position="126"/>
        <end position="154"/>
    </location>
</feature>
<dbReference type="InterPro" id="IPR036034">
    <property type="entry name" value="PDZ_sf"/>
</dbReference>
<dbReference type="Pfam" id="PF02163">
    <property type="entry name" value="Peptidase_M50"/>
    <property type="match status" value="1"/>
</dbReference>
<dbReference type="Proteomes" id="UP000295281">
    <property type="component" value="Unassembled WGS sequence"/>
</dbReference>
<evidence type="ECO:0000256" key="7">
    <source>
        <dbReference type="ARBA" id="ARBA00022833"/>
    </source>
</evidence>
<sequence>MVALMTTLGIVIMVLGLLLSIAWHELGHLATAKMFGIRCTQYMVGFGKTLWSTKRGDTEYGVKAVPLGGYVRMVGMIPPARPRPDTGRPMSRWRTMIEDAREASFVELEPGDEDRQFYQRAPWKRLIVMFAGPFMNLVLALVLFVVLLMGIGIYQPTTTVGSVHACVVPAASAGDSCPADAEPSPAARAGLEVGDEITAINGVSTPDWQSVQAAIRANVGPGTIDVVRDGRELTLTTEFIENQVVKQDDDGNPVVRTDADGDPLLDDEGRQIPETVTAGFVGFVPQDQRQTLGAGETAVFFGDTMLSVGEAIVTLPAKIPDVFGAAFLGAERAPDSPVGVVGASRISGEILALPAPALDRAAMVINLLAGINLFLFAFNMLPILPLDGGHIAGALWEAVRRNTAKVFKRPDPGPFDVAQLMPVAYVMVACFLGFSLMLLVADIFNPVRLVQ</sequence>
<proteinExistence type="inferred from homology"/>
<dbReference type="RefSeq" id="WP_133740707.1">
    <property type="nucleotide sequence ID" value="NZ_SNYN01000003.1"/>
</dbReference>
<evidence type="ECO:0000256" key="10">
    <source>
        <dbReference type="ARBA" id="ARBA00023136"/>
    </source>
</evidence>
<dbReference type="EMBL" id="SNYN01000003">
    <property type="protein sequence ID" value="TDQ53802.1"/>
    <property type="molecule type" value="Genomic_DNA"/>
</dbReference>
<comment type="similarity">
    <text evidence="3">Belongs to the peptidase M50B family.</text>
</comment>
<dbReference type="PANTHER" id="PTHR42837">
    <property type="entry name" value="REGULATOR OF SIGMA-E PROTEASE RSEP"/>
    <property type="match status" value="1"/>
</dbReference>
<dbReference type="SMART" id="SM00228">
    <property type="entry name" value="PDZ"/>
    <property type="match status" value="1"/>
</dbReference>
<comment type="subcellular location">
    <subcellularLocation>
        <location evidence="2">Membrane</location>
        <topology evidence="2">Multi-pass membrane protein</topology>
    </subcellularLocation>
</comment>
<name>A0A4R6V4L4_9ACTN</name>
<evidence type="ECO:0000256" key="11">
    <source>
        <dbReference type="SAM" id="Phobius"/>
    </source>
</evidence>
<evidence type="ECO:0000259" key="12">
    <source>
        <dbReference type="SMART" id="SM00228"/>
    </source>
</evidence>
<evidence type="ECO:0000256" key="4">
    <source>
        <dbReference type="ARBA" id="ARBA00022670"/>
    </source>
</evidence>
<keyword evidence="14" id="KW-1185">Reference proteome</keyword>
<evidence type="ECO:0000313" key="14">
    <source>
        <dbReference type="Proteomes" id="UP000295281"/>
    </source>
</evidence>
<keyword evidence="4 13" id="KW-0645">Protease</keyword>
<dbReference type="InterPro" id="IPR001478">
    <property type="entry name" value="PDZ"/>
</dbReference>
<dbReference type="InterPro" id="IPR041489">
    <property type="entry name" value="PDZ_6"/>
</dbReference>
<keyword evidence="7" id="KW-0862">Zinc</keyword>
<dbReference type="PANTHER" id="PTHR42837:SF2">
    <property type="entry name" value="MEMBRANE METALLOPROTEASE ARASP2, CHLOROPLASTIC-RELATED"/>
    <property type="match status" value="1"/>
</dbReference>
<evidence type="ECO:0000256" key="5">
    <source>
        <dbReference type="ARBA" id="ARBA00022692"/>
    </source>
</evidence>
<comment type="cofactor">
    <cofactor evidence="1">
        <name>Zn(2+)</name>
        <dbReference type="ChEBI" id="CHEBI:29105"/>
    </cofactor>
</comment>
<dbReference type="GO" id="GO:0004222">
    <property type="term" value="F:metalloendopeptidase activity"/>
    <property type="evidence" value="ECO:0007669"/>
    <property type="project" value="InterPro"/>
</dbReference>
<keyword evidence="5 11" id="KW-0812">Transmembrane</keyword>
<keyword evidence="10 11" id="KW-0472">Membrane</keyword>
<organism evidence="13 14">
    <name type="scientific">Actinorugispora endophytica</name>
    <dbReference type="NCBI Taxonomy" id="1605990"/>
    <lineage>
        <taxon>Bacteria</taxon>
        <taxon>Bacillati</taxon>
        <taxon>Actinomycetota</taxon>
        <taxon>Actinomycetes</taxon>
        <taxon>Streptosporangiales</taxon>
        <taxon>Nocardiopsidaceae</taxon>
        <taxon>Actinorugispora</taxon>
    </lineage>
</organism>
<dbReference type="GO" id="GO:0006508">
    <property type="term" value="P:proteolysis"/>
    <property type="evidence" value="ECO:0007669"/>
    <property type="project" value="UniProtKB-KW"/>
</dbReference>
<evidence type="ECO:0000256" key="8">
    <source>
        <dbReference type="ARBA" id="ARBA00022989"/>
    </source>
</evidence>
<dbReference type="Pfam" id="PF17820">
    <property type="entry name" value="PDZ_6"/>
    <property type="match status" value="1"/>
</dbReference>
<keyword evidence="9 13" id="KW-0482">Metalloprotease</keyword>
<dbReference type="InterPro" id="IPR008915">
    <property type="entry name" value="Peptidase_M50"/>
</dbReference>
<dbReference type="InterPro" id="IPR004387">
    <property type="entry name" value="Pept_M50_Zn"/>
</dbReference>
<reference evidence="13 14" key="1">
    <citation type="submission" date="2019-03" db="EMBL/GenBank/DDBJ databases">
        <title>Genomic Encyclopedia of Type Strains, Phase IV (KMG-IV): sequencing the most valuable type-strain genomes for metagenomic binning, comparative biology and taxonomic classification.</title>
        <authorList>
            <person name="Goeker M."/>
        </authorList>
    </citation>
    <scope>NUCLEOTIDE SEQUENCE [LARGE SCALE GENOMIC DNA]</scope>
    <source>
        <strain evidence="13 14">DSM 46770</strain>
    </source>
</reference>
<feature type="transmembrane region" description="Helical" evidence="11">
    <location>
        <begin position="6"/>
        <end position="24"/>
    </location>
</feature>
<accession>A0A4R6V4L4</accession>
<comment type="caution">
    <text evidence="13">The sequence shown here is derived from an EMBL/GenBank/DDBJ whole genome shotgun (WGS) entry which is preliminary data.</text>
</comment>
<evidence type="ECO:0000256" key="2">
    <source>
        <dbReference type="ARBA" id="ARBA00004141"/>
    </source>
</evidence>
<evidence type="ECO:0000256" key="3">
    <source>
        <dbReference type="ARBA" id="ARBA00007931"/>
    </source>
</evidence>
<dbReference type="SUPFAM" id="SSF50156">
    <property type="entry name" value="PDZ domain-like"/>
    <property type="match status" value="1"/>
</dbReference>
<feature type="domain" description="PDZ" evidence="12">
    <location>
        <begin position="149"/>
        <end position="230"/>
    </location>
</feature>
<protein>
    <submittedName>
        <fullName evidence="13">RIP metalloprotease RseP</fullName>
    </submittedName>
</protein>
<evidence type="ECO:0000256" key="6">
    <source>
        <dbReference type="ARBA" id="ARBA00022801"/>
    </source>
</evidence>
<evidence type="ECO:0000313" key="13">
    <source>
        <dbReference type="EMBL" id="TDQ53802.1"/>
    </source>
</evidence>